<evidence type="ECO:0000313" key="5">
    <source>
        <dbReference type="Proteomes" id="UP000464330"/>
    </source>
</evidence>
<dbReference type="EMBL" id="CP019717">
    <property type="protein sequence ID" value="QHZ51979.1"/>
    <property type="molecule type" value="Genomic_DNA"/>
</dbReference>
<sequence length="267" mass="30163">MGLPVQITRRILRVQGNEAEKTEDQIVTEYPLTLVLNDREFATLVCTPEHLEELVAGFLCSEGAISGFEDIDDLAIDENTGFAYIKAAQTRPFYEQFHSKRVISSCCGKSRQSFYFHNDRHTVKKIPESGLSIRVEECFRLMEQMQEAARTFRLTGGVHNAALCDRKGVLLFRMDIGRHNALDKIYGHCLMHQIPLHDKIMVFSGRLSSEVLLKTARIGCGIVLSKSAPTQLALDLAEELNITTVGFLRHHTFNIYTGLKRIELGHI</sequence>
<dbReference type="Proteomes" id="UP000464330">
    <property type="component" value="Chromosome"/>
</dbReference>
<organism evidence="4 5">
    <name type="scientific">Paenibacillus larvae subsp. larvae</name>
    <dbReference type="NCBI Taxonomy" id="147375"/>
    <lineage>
        <taxon>Bacteria</taxon>
        <taxon>Bacillati</taxon>
        <taxon>Bacillota</taxon>
        <taxon>Bacilli</taxon>
        <taxon>Bacillales</taxon>
        <taxon>Paenibacillaceae</taxon>
        <taxon>Paenibacillus</taxon>
    </lineage>
</organism>
<comment type="subcellular location">
    <subcellularLocation>
        <location evidence="3">Cytoplasm</location>
    </subcellularLocation>
</comment>
<feature type="active site" description="Cysteine persulfide intermediate" evidence="3">
    <location>
        <position position="107"/>
    </location>
</feature>
<dbReference type="InterPro" id="IPR016193">
    <property type="entry name" value="Cytidine_deaminase-like"/>
</dbReference>
<protein>
    <recommendedName>
        <fullName evidence="3">Sulfur carrier protein FdhD</fullName>
    </recommendedName>
</protein>
<dbReference type="RefSeq" id="WP_023484251.1">
    <property type="nucleotide sequence ID" value="NZ_CP019687.1"/>
</dbReference>
<dbReference type="NCBIfam" id="TIGR00129">
    <property type="entry name" value="fdhD_narQ"/>
    <property type="match status" value="1"/>
</dbReference>
<dbReference type="GO" id="GO:0016783">
    <property type="term" value="F:sulfurtransferase activity"/>
    <property type="evidence" value="ECO:0007669"/>
    <property type="project" value="InterPro"/>
</dbReference>
<dbReference type="Gene3D" id="3.40.140.10">
    <property type="entry name" value="Cytidine Deaminase, domain 2"/>
    <property type="match status" value="1"/>
</dbReference>
<proteinExistence type="inferred from homology"/>
<dbReference type="PANTHER" id="PTHR30592:SF1">
    <property type="entry name" value="SULFUR CARRIER PROTEIN FDHD"/>
    <property type="match status" value="1"/>
</dbReference>
<comment type="similarity">
    <text evidence="3">Belongs to the FdhD family.</text>
</comment>
<evidence type="ECO:0000313" key="4">
    <source>
        <dbReference type="EMBL" id="QHZ51979.1"/>
    </source>
</evidence>
<reference evidence="4 5" key="1">
    <citation type="journal article" date="2020" name="Int. J. Med. Microbiol.">
        <title>Discovery of Paenibacillus larvae ERIC V: Phenotypic and genomic comparison to genotypes ERIC I-IV reveal different inventories of virulence factors which correlate with epidemiological prevalences of American Foulbrood.</title>
        <authorList>
            <person name="Beims H."/>
            <person name="Bunk B."/>
            <person name="Erler S."/>
            <person name="Mohr K.I."/>
            <person name="Sproer C."/>
            <person name="Pradella S."/>
            <person name="Gunther G."/>
            <person name="Rohde M."/>
            <person name="von der Ohe W."/>
            <person name="Steinert M."/>
        </authorList>
    </citation>
    <scope>NUCLEOTIDE SEQUENCE [LARGE SCALE GENOMIC DNA]</scope>
    <source>
        <strain evidence="4">Eric_V</strain>
    </source>
</reference>
<dbReference type="PIRSF" id="PIRSF015626">
    <property type="entry name" value="FdhD"/>
    <property type="match status" value="1"/>
</dbReference>
<keyword evidence="2 3" id="KW-0501">Molybdenum cofactor biosynthesis</keyword>
<evidence type="ECO:0000256" key="2">
    <source>
        <dbReference type="ARBA" id="ARBA00023150"/>
    </source>
</evidence>
<dbReference type="AlphaFoldDB" id="A0A6C0QTB0"/>
<dbReference type="GO" id="GO:0005737">
    <property type="term" value="C:cytoplasm"/>
    <property type="evidence" value="ECO:0007669"/>
    <property type="project" value="UniProtKB-SubCell"/>
</dbReference>
<keyword evidence="1 3" id="KW-0963">Cytoplasm</keyword>
<dbReference type="Pfam" id="PF02634">
    <property type="entry name" value="FdhD-NarQ"/>
    <property type="match status" value="1"/>
</dbReference>
<evidence type="ECO:0000256" key="1">
    <source>
        <dbReference type="ARBA" id="ARBA00022490"/>
    </source>
</evidence>
<name>A0A6C0QTB0_9BACL</name>
<comment type="function">
    <text evidence="3">Required for formate dehydrogenase (FDH) activity. Acts as a sulfur carrier protein that transfers sulfur from IscS to the molybdenum cofactor prior to its insertion into FDH.</text>
</comment>
<gene>
    <name evidence="3 4" type="primary">fdhD</name>
    <name evidence="4" type="ORF">ERICV_02860</name>
</gene>
<dbReference type="Gene3D" id="3.10.20.10">
    <property type="match status" value="1"/>
</dbReference>
<dbReference type="PANTHER" id="PTHR30592">
    <property type="entry name" value="FORMATE DEHYDROGENASE"/>
    <property type="match status" value="1"/>
</dbReference>
<dbReference type="GO" id="GO:0097163">
    <property type="term" value="F:sulfur carrier activity"/>
    <property type="evidence" value="ECO:0007669"/>
    <property type="project" value="UniProtKB-UniRule"/>
</dbReference>
<dbReference type="GO" id="GO:0006777">
    <property type="term" value="P:Mo-molybdopterin cofactor biosynthetic process"/>
    <property type="evidence" value="ECO:0007669"/>
    <property type="project" value="UniProtKB-UniRule"/>
</dbReference>
<accession>A0A6C0QTB0</accession>
<dbReference type="HAMAP" id="MF_00187">
    <property type="entry name" value="FdhD"/>
    <property type="match status" value="1"/>
</dbReference>
<evidence type="ECO:0000256" key="3">
    <source>
        <dbReference type="HAMAP-Rule" id="MF_00187"/>
    </source>
</evidence>
<comment type="caution">
    <text evidence="3">Lacks conserved residue(s) required for the propagation of feature annotation.</text>
</comment>
<dbReference type="InterPro" id="IPR003786">
    <property type="entry name" value="FdhD"/>
</dbReference>
<dbReference type="SUPFAM" id="SSF53927">
    <property type="entry name" value="Cytidine deaminase-like"/>
    <property type="match status" value="1"/>
</dbReference>